<dbReference type="GO" id="GO:0000287">
    <property type="term" value="F:magnesium ion binding"/>
    <property type="evidence" value="ECO:0007669"/>
    <property type="project" value="UniProtKB-UniRule"/>
</dbReference>
<protein>
    <recommendedName>
        <fullName evidence="6">Deoxyuridine 5'-triphosphate nucleotidohydrolase</fullName>
        <shortName evidence="6">dUTPase</shortName>
        <ecNumber evidence="6">3.6.1.23</ecNumber>
    </recommendedName>
    <alternativeName>
        <fullName evidence="6">dUTP pyrophosphatase</fullName>
    </alternativeName>
</protein>
<keyword evidence="7" id="KW-1133">Transmembrane helix</keyword>
<dbReference type="Pfam" id="PF00692">
    <property type="entry name" value="dUTPase"/>
    <property type="match status" value="1"/>
</dbReference>
<evidence type="ECO:0000313" key="10">
    <source>
        <dbReference type="Proteomes" id="UP000305067"/>
    </source>
</evidence>
<evidence type="ECO:0000256" key="3">
    <source>
        <dbReference type="ARBA" id="ARBA00011233"/>
    </source>
</evidence>
<dbReference type="SUPFAM" id="SSF51283">
    <property type="entry name" value="dUTPase-like"/>
    <property type="match status" value="1"/>
</dbReference>
<keyword evidence="5 6" id="KW-0546">Nucleotide metabolism</keyword>
<dbReference type="GO" id="GO:0004170">
    <property type="term" value="F:dUTP diphosphatase activity"/>
    <property type="evidence" value="ECO:0007669"/>
    <property type="project" value="UniProtKB-UniRule"/>
</dbReference>
<feature type="non-terminal residue" evidence="9">
    <location>
        <position position="118"/>
    </location>
</feature>
<comment type="cofactor">
    <cofactor evidence="6">
        <name>Mg(2+)</name>
        <dbReference type="ChEBI" id="CHEBI:18420"/>
    </cofactor>
</comment>
<dbReference type="Proteomes" id="UP000305067">
    <property type="component" value="Unassembled WGS sequence"/>
</dbReference>
<keyword evidence="4 6" id="KW-0378">Hydrolase</keyword>
<keyword evidence="7" id="KW-0812">Transmembrane</keyword>
<dbReference type="CDD" id="cd07557">
    <property type="entry name" value="trimeric_dUTPase"/>
    <property type="match status" value="1"/>
</dbReference>
<dbReference type="InterPro" id="IPR029054">
    <property type="entry name" value="dUTPase-like"/>
</dbReference>
<keyword evidence="7" id="KW-0472">Membrane</keyword>
<evidence type="ECO:0000256" key="2">
    <source>
        <dbReference type="ARBA" id="ARBA00006581"/>
    </source>
</evidence>
<dbReference type="PANTHER" id="PTHR11241:SF0">
    <property type="entry name" value="DEOXYURIDINE 5'-TRIPHOSPHATE NUCLEOTIDOHYDROLASE"/>
    <property type="match status" value="1"/>
</dbReference>
<dbReference type="EMBL" id="ML178818">
    <property type="protein sequence ID" value="TFL04406.1"/>
    <property type="molecule type" value="Genomic_DNA"/>
</dbReference>
<dbReference type="AlphaFoldDB" id="A0A5C3QR05"/>
<evidence type="ECO:0000256" key="5">
    <source>
        <dbReference type="ARBA" id="ARBA00023080"/>
    </source>
</evidence>
<dbReference type="InterPro" id="IPR033704">
    <property type="entry name" value="dUTPase_trimeric"/>
</dbReference>
<dbReference type="InterPro" id="IPR008181">
    <property type="entry name" value="dUTPase"/>
</dbReference>
<dbReference type="UniPathway" id="UPA00610">
    <property type="reaction ID" value="UER00666"/>
</dbReference>
<dbReference type="EC" id="3.6.1.23" evidence="6"/>
<dbReference type="OrthoDB" id="419889at2759"/>
<dbReference type="InterPro" id="IPR036157">
    <property type="entry name" value="dUTPase-like_sf"/>
</dbReference>
<comment type="pathway">
    <text evidence="1 6">Pyrimidine metabolism; dUMP biosynthesis; dUMP from dCTP (dUTP route): step 2/2.</text>
</comment>
<dbReference type="GO" id="GO:0006226">
    <property type="term" value="P:dUMP biosynthetic process"/>
    <property type="evidence" value="ECO:0007669"/>
    <property type="project" value="UniProtKB-UniRule"/>
</dbReference>
<comment type="similarity">
    <text evidence="2 6">Belongs to the dUTPase family.</text>
</comment>
<evidence type="ECO:0000256" key="4">
    <source>
        <dbReference type="ARBA" id="ARBA00022801"/>
    </source>
</evidence>
<gene>
    <name evidence="9" type="ORF">BDV98DRAFT_491736</name>
</gene>
<sequence>ALVDTHISIAVPSGTYRRVAPRSGLDTLLTLYRNLMFLTVIAASNFIIHTGAGVIDTDYRRKVFVLLFNLSDQDFELKEGDRVAQLILEEIHTPEVQDVHDQDLDATIRGSGGFGSTG</sequence>
<evidence type="ECO:0000256" key="1">
    <source>
        <dbReference type="ARBA" id="ARBA00005142"/>
    </source>
</evidence>
<dbReference type="PANTHER" id="PTHR11241">
    <property type="entry name" value="DEOXYURIDINE 5'-TRIPHOSPHATE NUCLEOTIDOHYDROLASE"/>
    <property type="match status" value="1"/>
</dbReference>
<evidence type="ECO:0000256" key="6">
    <source>
        <dbReference type="RuleBase" id="RU367024"/>
    </source>
</evidence>
<dbReference type="GO" id="GO:0046081">
    <property type="term" value="P:dUTP catabolic process"/>
    <property type="evidence" value="ECO:0007669"/>
    <property type="project" value="UniProtKB-UniRule"/>
</dbReference>
<feature type="transmembrane region" description="Helical" evidence="7">
    <location>
        <begin position="35"/>
        <end position="55"/>
    </location>
</feature>
<dbReference type="STRING" id="1884261.A0A5C3QR05"/>
<name>A0A5C3QR05_9AGAR</name>
<comment type="catalytic activity">
    <reaction evidence="6">
        <text>dUTP + H2O = dUMP + diphosphate + H(+)</text>
        <dbReference type="Rhea" id="RHEA:10248"/>
        <dbReference type="ChEBI" id="CHEBI:15377"/>
        <dbReference type="ChEBI" id="CHEBI:15378"/>
        <dbReference type="ChEBI" id="CHEBI:33019"/>
        <dbReference type="ChEBI" id="CHEBI:61555"/>
        <dbReference type="ChEBI" id="CHEBI:246422"/>
        <dbReference type="EC" id="3.6.1.23"/>
    </reaction>
</comment>
<feature type="non-terminal residue" evidence="9">
    <location>
        <position position="1"/>
    </location>
</feature>
<accession>A0A5C3QR05</accession>
<comment type="function">
    <text evidence="6">Involved in nucleotide metabolism via production of dUMP, the immediate precursor of thymidine nucleotides, and decreases the intracellular concentration of dUTP so that uracil cannot be incorporated into DNA.</text>
</comment>
<comment type="subunit">
    <text evidence="3 6">Homotrimer.</text>
</comment>
<evidence type="ECO:0000259" key="8">
    <source>
        <dbReference type="Pfam" id="PF00692"/>
    </source>
</evidence>
<dbReference type="Gene3D" id="2.70.40.10">
    <property type="match status" value="1"/>
</dbReference>
<organism evidence="9 10">
    <name type="scientific">Pterulicium gracile</name>
    <dbReference type="NCBI Taxonomy" id="1884261"/>
    <lineage>
        <taxon>Eukaryota</taxon>
        <taxon>Fungi</taxon>
        <taxon>Dikarya</taxon>
        <taxon>Basidiomycota</taxon>
        <taxon>Agaricomycotina</taxon>
        <taxon>Agaricomycetes</taxon>
        <taxon>Agaricomycetidae</taxon>
        <taxon>Agaricales</taxon>
        <taxon>Pleurotineae</taxon>
        <taxon>Pterulaceae</taxon>
        <taxon>Pterulicium</taxon>
    </lineage>
</organism>
<keyword evidence="10" id="KW-1185">Reference proteome</keyword>
<evidence type="ECO:0000256" key="7">
    <source>
        <dbReference type="SAM" id="Phobius"/>
    </source>
</evidence>
<evidence type="ECO:0000313" key="9">
    <source>
        <dbReference type="EMBL" id="TFL04406.1"/>
    </source>
</evidence>
<proteinExistence type="inferred from homology"/>
<feature type="domain" description="dUTPase-like" evidence="8">
    <location>
        <begin position="42"/>
        <end position="118"/>
    </location>
</feature>
<keyword evidence="6" id="KW-0479">Metal-binding</keyword>
<keyword evidence="6" id="KW-0460">Magnesium</keyword>
<reference evidence="9 10" key="1">
    <citation type="journal article" date="2019" name="Nat. Ecol. Evol.">
        <title>Megaphylogeny resolves global patterns of mushroom evolution.</title>
        <authorList>
            <person name="Varga T."/>
            <person name="Krizsan K."/>
            <person name="Foldi C."/>
            <person name="Dima B."/>
            <person name="Sanchez-Garcia M."/>
            <person name="Sanchez-Ramirez S."/>
            <person name="Szollosi G.J."/>
            <person name="Szarkandi J.G."/>
            <person name="Papp V."/>
            <person name="Albert L."/>
            <person name="Andreopoulos W."/>
            <person name="Angelini C."/>
            <person name="Antonin V."/>
            <person name="Barry K.W."/>
            <person name="Bougher N.L."/>
            <person name="Buchanan P."/>
            <person name="Buyck B."/>
            <person name="Bense V."/>
            <person name="Catcheside P."/>
            <person name="Chovatia M."/>
            <person name="Cooper J."/>
            <person name="Damon W."/>
            <person name="Desjardin D."/>
            <person name="Finy P."/>
            <person name="Geml J."/>
            <person name="Haridas S."/>
            <person name="Hughes K."/>
            <person name="Justo A."/>
            <person name="Karasinski D."/>
            <person name="Kautmanova I."/>
            <person name="Kiss B."/>
            <person name="Kocsube S."/>
            <person name="Kotiranta H."/>
            <person name="LaButti K.M."/>
            <person name="Lechner B.E."/>
            <person name="Liimatainen K."/>
            <person name="Lipzen A."/>
            <person name="Lukacs Z."/>
            <person name="Mihaltcheva S."/>
            <person name="Morgado L.N."/>
            <person name="Niskanen T."/>
            <person name="Noordeloos M.E."/>
            <person name="Ohm R.A."/>
            <person name="Ortiz-Santana B."/>
            <person name="Ovrebo C."/>
            <person name="Racz N."/>
            <person name="Riley R."/>
            <person name="Savchenko A."/>
            <person name="Shiryaev A."/>
            <person name="Soop K."/>
            <person name="Spirin V."/>
            <person name="Szebenyi C."/>
            <person name="Tomsovsky M."/>
            <person name="Tulloss R.E."/>
            <person name="Uehling J."/>
            <person name="Grigoriev I.V."/>
            <person name="Vagvolgyi C."/>
            <person name="Papp T."/>
            <person name="Martin F.M."/>
            <person name="Miettinen O."/>
            <person name="Hibbett D.S."/>
            <person name="Nagy L.G."/>
        </authorList>
    </citation>
    <scope>NUCLEOTIDE SEQUENCE [LARGE SCALE GENOMIC DNA]</scope>
    <source>
        <strain evidence="9 10">CBS 309.79</strain>
    </source>
</reference>